<keyword evidence="1" id="KW-0175">Coiled coil</keyword>
<keyword evidence="4" id="KW-1185">Reference proteome</keyword>
<protein>
    <submittedName>
        <fullName evidence="3">Uncharacterized protein</fullName>
    </submittedName>
</protein>
<dbReference type="STRING" id="936435.F8PK53"/>
<evidence type="ECO:0000256" key="2">
    <source>
        <dbReference type="SAM" id="MobiDB-lite"/>
    </source>
</evidence>
<accession>F8PK53</accession>
<gene>
    <name evidence="3" type="ORF">SERLA73DRAFT_149656</name>
</gene>
<dbReference type="Proteomes" id="UP000008063">
    <property type="component" value="Unassembled WGS sequence"/>
</dbReference>
<proteinExistence type="predicted"/>
<dbReference type="EMBL" id="GL945475">
    <property type="protein sequence ID" value="EGO03293.1"/>
    <property type="molecule type" value="Genomic_DNA"/>
</dbReference>
<organism evidence="4">
    <name type="scientific">Serpula lacrymans var. lacrymans (strain S7.3)</name>
    <name type="common">Dry rot fungus</name>
    <dbReference type="NCBI Taxonomy" id="936435"/>
    <lineage>
        <taxon>Eukaryota</taxon>
        <taxon>Fungi</taxon>
        <taxon>Dikarya</taxon>
        <taxon>Basidiomycota</taxon>
        <taxon>Agaricomycotina</taxon>
        <taxon>Agaricomycetes</taxon>
        <taxon>Agaricomycetidae</taxon>
        <taxon>Boletales</taxon>
        <taxon>Coniophorineae</taxon>
        <taxon>Serpulaceae</taxon>
        <taxon>Serpula</taxon>
    </lineage>
</organism>
<feature type="region of interest" description="Disordered" evidence="2">
    <location>
        <begin position="196"/>
        <end position="219"/>
    </location>
</feature>
<evidence type="ECO:0000313" key="4">
    <source>
        <dbReference type="Proteomes" id="UP000008063"/>
    </source>
</evidence>
<evidence type="ECO:0000256" key="1">
    <source>
        <dbReference type="SAM" id="Coils"/>
    </source>
</evidence>
<feature type="compositionally biased region" description="Polar residues" evidence="2">
    <location>
        <begin position="206"/>
        <end position="215"/>
    </location>
</feature>
<evidence type="ECO:0000313" key="3">
    <source>
        <dbReference type="EMBL" id="EGO03293.1"/>
    </source>
</evidence>
<feature type="coiled-coil region" evidence="1">
    <location>
        <begin position="20"/>
        <end position="47"/>
    </location>
</feature>
<dbReference type="InParanoid" id="F8PK53"/>
<dbReference type="AlphaFoldDB" id="F8PK53"/>
<sequence length="309" mass="34033">MQKDALKKAVACEEELAGCIRALKLCAERSEADIASLKDNLKESRRKMCTYQNPALSASFSEALDRATQSHGTQLMVWGPGTESINVLDLGPLHEELKQHLKLIFTNPKLIFGANVAPKTACFGGWPWCNPAAMAAAFKLASKIGHLRPITLALFQGALNKWKSFTTKFVPGGTIDQAMLALRRSAASRLFGMKRMRSKQRGRGLQRQQNEAQKTVSREAEHNATVMVLTPNEEELNQLTKDKLIIQLEIHQQNMHTASASGPSKEADVGFALADQDRPGPSRQVAVSWMRHLTCHQQAGDVNKMPVPG</sequence>
<dbReference type="HOGENOM" id="CLU_900670_0_0_1"/>
<dbReference type="OrthoDB" id="2680677at2759"/>
<name>F8PK53_SERL3</name>
<reference evidence="4" key="1">
    <citation type="journal article" date="2011" name="Science">
        <title>The plant cell wall-decomposing machinery underlies the functional diversity of forest fungi.</title>
        <authorList>
            <person name="Eastwood D.C."/>
            <person name="Floudas D."/>
            <person name="Binder M."/>
            <person name="Majcherczyk A."/>
            <person name="Schneider P."/>
            <person name="Aerts A."/>
            <person name="Asiegbu F.O."/>
            <person name="Baker S.E."/>
            <person name="Barry K."/>
            <person name="Bendiksby M."/>
            <person name="Blumentritt M."/>
            <person name="Coutinho P.M."/>
            <person name="Cullen D."/>
            <person name="de Vries R.P."/>
            <person name="Gathman A."/>
            <person name="Goodell B."/>
            <person name="Henrissat B."/>
            <person name="Ihrmark K."/>
            <person name="Kauserud H."/>
            <person name="Kohler A."/>
            <person name="LaButti K."/>
            <person name="Lapidus A."/>
            <person name="Lavin J.L."/>
            <person name="Lee Y.-H."/>
            <person name="Lindquist E."/>
            <person name="Lilly W."/>
            <person name="Lucas S."/>
            <person name="Morin E."/>
            <person name="Murat C."/>
            <person name="Oguiza J.A."/>
            <person name="Park J."/>
            <person name="Pisabarro A.G."/>
            <person name="Riley R."/>
            <person name="Rosling A."/>
            <person name="Salamov A."/>
            <person name="Schmidt O."/>
            <person name="Schmutz J."/>
            <person name="Skrede I."/>
            <person name="Stenlid J."/>
            <person name="Wiebenga A."/>
            <person name="Xie X."/>
            <person name="Kuees U."/>
            <person name="Hibbett D.S."/>
            <person name="Hoffmeister D."/>
            <person name="Hoegberg N."/>
            <person name="Martin F."/>
            <person name="Grigoriev I.V."/>
            <person name="Watkinson S.C."/>
        </authorList>
    </citation>
    <scope>NUCLEOTIDE SEQUENCE [LARGE SCALE GENOMIC DNA]</scope>
    <source>
        <strain evidence="4">strain S7.3</strain>
    </source>
</reference>